<proteinExistence type="predicted"/>
<keyword evidence="1" id="KW-0812">Transmembrane</keyword>
<reference evidence="4" key="2">
    <citation type="submission" date="2010-05" db="EMBL/GenBank/DDBJ databases">
        <title>The genome sequence of Magnaporthe poae strain ATCC 64411.</title>
        <authorList>
            <person name="Ma L.-J."/>
            <person name="Dead R."/>
            <person name="Young S."/>
            <person name="Zeng Q."/>
            <person name="Koehrsen M."/>
            <person name="Alvarado L."/>
            <person name="Berlin A."/>
            <person name="Chapman S.B."/>
            <person name="Chen Z."/>
            <person name="Freedman E."/>
            <person name="Gellesch M."/>
            <person name="Goldberg J."/>
            <person name="Griggs A."/>
            <person name="Gujja S."/>
            <person name="Heilman E.R."/>
            <person name="Heiman D."/>
            <person name="Hepburn T."/>
            <person name="Howarth C."/>
            <person name="Jen D."/>
            <person name="Larson L."/>
            <person name="Mehta T."/>
            <person name="Neiman D."/>
            <person name="Pearson M."/>
            <person name="Roberts A."/>
            <person name="Saif S."/>
            <person name="Shea T."/>
            <person name="Shenoy N."/>
            <person name="Sisk P."/>
            <person name="Stolte C."/>
            <person name="Sykes S."/>
            <person name="Walk T."/>
            <person name="White J."/>
            <person name="Yandava C."/>
            <person name="Haas B."/>
            <person name="Nusbaum C."/>
            <person name="Birren B."/>
        </authorList>
    </citation>
    <scope>NUCLEOTIDE SEQUENCE [LARGE SCALE GENOMIC DNA]</scope>
    <source>
        <strain evidence="4">ATCC 64411 / 73-15</strain>
    </source>
</reference>
<dbReference type="AlphaFoldDB" id="A0A0C4DTY6"/>
<reference evidence="3" key="4">
    <citation type="journal article" date="2015" name="G3 (Bethesda)">
        <title>Genome sequences of three phytopathogenic species of the Magnaporthaceae family of fungi.</title>
        <authorList>
            <person name="Okagaki L.H."/>
            <person name="Nunes C.C."/>
            <person name="Sailsbery J."/>
            <person name="Clay B."/>
            <person name="Brown D."/>
            <person name="John T."/>
            <person name="Oh Y."/>
            <person name="Young N."/>
            <person name="Fitzgerald M."/>
            <person name="Haas B.J."/>
            <person name="Zeng Q."/>
            <person name="Young S."/>
            <person name="Adiconis X."/>
            <person name="Fan L."/>
            <person name="Levin J.Z."/>
            <person name="Mitchell T.K."/>
            <person name="Okubara P.A."/>
            <person name="Farman M.L."/>
            <person name="Kohn L.M."/>
            <person name="Birren B."/>
            <person name="Ma L.-J."/>
            <person name="Dean R.A."/>
        </authorList>
    </citation>
    <scope>NUCLEOTIDE SEQUENCE</scope>
    <source>
        <strain evidence="3">ATCC 64411 / 73-15</strain>
    </source>
</reference>
<feature type="transmembrane region" description="Helical" evidence="1">
    <location>
        <begin position="162"/>
        <end position="185"/>
    </location>
</feature>
<dbReference type="PROSITE" id="PS51257">
    <property type="entry name" value="PROKAR_LIPOPROTEIN"/>
    <property type="match status" value="1"/>
</dbReference>
<dbReference type="eggNOG" id="ENOG502SZUP">
    <property type="taxonomic scope" value="Eukaryota"/>
</dbReference>
<dbReference type="STRING" id="644358.A0A0C4DTY6"/>
<dbReference type="InterPro" id="IPR033481">
    <property type="entry name" value="Dni1/Fig1"/>
</dbReference>
<keyword evidence="1" id="KW-1133">Transmembrane helix</keyword>
<evidence type="ECO:0000256" key="1">
    <source>
        <dbReference type="SAM" id="Phobius"/>
    </source>
</evidence>
<dbReference type="GO" id="GO:0000747">
    <property type="term" value="P:conjugation with cellular fusion"/>
    <property type="evidence" value="ECO:0007669"/>
    <property type="project" value="TreeGrafter"/>
</dbReference>
<keyword evidence="4" id="KW-1185">Reference proteome</keyword>
<feature type="transmembrane region" description="Helical" evidence="1">
    <location>
        <begin position="12"/>
        <end position="35"/>
    </location>
</feature>
<dbReference type="OrthoDB" id="3524679at2759"/>
<sequence length="234" mass="24896">MAAAKGNTFRLITWALIIPIVLFYVLSLVGCISTSPGVPDIYLLKLNARDGPTEVRVGYFGMCAGTNATMTSCLPSYSLGRKPASGPGSDNGGGNNIFNTTDPALLRLVDLGHEVQVRVLFFVPLLLASVLFFVSATTVVVWRNVSQVSGAAAAAAFMMHSLALGLLLAAATAVSMVINALHFAVVELTRGQNEIEVTGGAALQTFQWFTVAFSVAWQLCVLKRYKSDMGSIKF</sequence>
<organism evidence="3 4">
    <name type="scientific">Magnaporthiopsis poae (strain ATCC 64411 / 73-15)</name>
    <name type="common">Kentucky bluegrass fungus</name>
    <name type="synonym">Magnaporthe poae</name>
    <dbReference type="NCBI Taxonomy" id="644358"/>
    <lineage>
        <taxon>Eukaryota</taxon>
        <taxon>Fungi</taxon>
        <taxon>Dikarya</taxon>
        <taxon>Ascomycota</taxon>
        <taxon>Pezizomycotina</taxon>
        <taxon>Sordariomycetes</taxon>
        <taxon>Sordariomycetidae</taxon>
        <taxon>Magnaporthales</taxon>
        <taxon>Magnaporthaceae</taxon>
        <taxon>Magnaporthiopsis</taxon>
    </lineage>
</organism>
<evidence type="ECO:0000313" key="2">
    <source>
        <dbReference type="EMBL" id="KLU84372.1"/>
    </source>
</evidence>
<feature type="transmembrane region" description="Helical" evidence="1">
    <location>
        <begin position="119"/>
        <end position="142"/>
    </location>
</feature>
<protein>
    <submittedName>
        <fullName evidence="2 3">Uncharacterized protein</fullName>
    </submittedName>
</protein>
<name>A0A0C4DTY6_MAGP6</name>
<feature type="transmembrane region" description="Helical" evidence="1">
    <location>
        <begin position="205"/>
        <end position="222"/>
    </location>
</feature>
<dbReference type="PANTHER" id="PTHR28092:SF1">
    <property type="entry name" value="FACTOR-INDUCED GENE 1 PROTEIN"/>
    <property type="match status" value="1"/>
</dbReference>
<evidence type="ECO:0000313" key="4">
    <source>
        <dbReference type="Proteomes" id="UP000011715"/>
    </source>
</evidence>
<dbReference type="PANTHER" id="PTHR28092">
    <property type="entry name" value="FACTOR-INDUCED GENE 1 PROTEIN"/>
    <property type="match status" value="1"/>
</dbReference>
<dbReference type="GO" id="GO:0016020">
    <property type="term" value="C:membrane"/>
    <property type="evidence" value="ECO:0007669"/>
    <property type="project" value="InterPro"/>
</dbReference>
<dbReference type="EMBL" id="ADBL01000819">
    <property type="status" value="NOT_ANNOTATED_CDS"/>
    <property type="molecule type" value="Genomic_DNA"/>
</dbReference>
<reference evidence="2" key="3">
    <citation type="submission" date="2011-03" db="EMBL/GenBank/DDBJ databases">
        <title>Annotation of Magnaporthe poae ATCC 64411.</title>
        <authorList>
            <person name="Ma L.-J."/>
            <person name="Dead R."/>
            <person name="Young S.K."/>
            <person name="Zeng Q."/>
            <person name="Gargeya S."/>
            <person name="Fitzgerald M."/>
            <person name="Haas B."/>
            <person name="Abouelleil A."/>
            <person name="Alvarado L."/>
            <person name="Arachchi H.M."/>
            <person name="Berlin A."/>
            <person name="Brown A."/>
            <person name="Chapman S.B."/>
            <person name="Chen Z."/>
            <person name="Dunbar C."/>
            <person name="Freedman E."/>
            <person name="Gearin G."/>
            <person name="Gellesch M."/>
            <person name="Goldberg J."/>
            <person name="Griggs A."/>
            <person name="Gujja S."/>
            <person name="Heiman D."/>
            <person name="Howarth C."/>
            <person name="Larson L."/>
            <person name="Lui A."/>
            <person name="MacDonald P.J.P."/>
            <person name="Mehta T."/>
            <person name="Montmayeur A."/>
            <person name="Murphy C."/>
            <person name="Neiman D."/>
            <person name="Pearson M."/>
            <person name="Priest M."/>
            <person name="Roberts A."/>
            <person name="Saif S."/>
            <person name="Shea T."/>
            <person name="Shenoy N."/>
            <person name="Sisk P."/>
            <person name="Stolte C."/>
            <person name="Sykes S."/>
            <person name="Yandava C."/>
            <person name="Wortman J."/>
            <person name="Nusbaum C."/>
            <person name="Birren B."/>
        </authorList>
    </citation>
    <scope>NUCLEOTIDE SEQUENCE</scope>
    <source>
        <strain evidence="2">ATCC 64411</strain>
    </source>
</reference>
<keyword evidence="1" id="KW-0472">Membrane</keyword>
<dbReference type="GO" id="GO:0043332">
    <property type="term" value="C:mating projection tip"/>
    <property type="evidence" value="ECO:0007669"/>
    <property type="project" value="TreeGrafter"/>
</dbReference>
<gene>
    <name evidence="2" type="ORF">MAPG_03416</name>
</gene>
<evidence type="ECO:0000313" key="3">
    <source>
        <dbReference type="EnsemblFungi" id="MAPG_03416T0"/>
    </source>
</evidence>
<dbReference type="VEuPathDB" id="FungiDB:MAPG_03416"/>
<dbReference type="EnsemblFungi" id="MAPG_03416T0">
    <property type="protein sequence ID" value="MAPG_03416T0"/>
    <property type="gene ID" value="MAPG_03416"/>
</dbReference>
<dbReference type="Proteomes" id="UP000011715">
    <property type="component" value="Unassembled WGS sequence"/>
</dbReference>
<dbReference type="OMA" id="HERNSWN"/>
<reference evidence="3" key="5">
    <citation type="submission" date="2015-06" db="UniProtKB">
        <authorList>
            <consortium name="EnsemblFungi"/>
        </authorList>
    </citation>
    <scope>IDENTIFICATION</scope>
    <source>
        <strain evidence="3">ATCC 64411</strain>
    </source>
</reference>
<reference evidence="2" key="1">
    <citation type="submission" date="2010-05" db="EMBL/GenBank/DDBJ databases">
        <title>The Genome Sequence of Magnaporthe poae strain ATCC 64411.</title>
        <authorList>
            <consortium name="The Broad Institute Genome Sequencing Platform"/>
            <consortium name="Broad Institute Genome Sequencing Center for Infectious Disease"/>
            <person name="Ma L.-J."/>
            <person name="Dead R."/>
            <person name="Young S."/>
            <person name="Zeng Q."/>
            <person name="Koehrsen M."/>
            <person name="Alvarado L."/>
            <person name="Berlin A."/>
            <person name="Chapman S.B."/>
            <person name="Chen Z."/>
            <person name="Freedman E."/>
            <person name="Gellesch M."/>
            <person name="Goldberg J."/>
            <person name="Griggs A."/>
            <person name="Gujja S."/>
            <person name="Heilman E.R."/>
            <person name="Heiman D."/>
            <person name="Hepburn T."/>
            <person name="Howarth C."/>
            <person name="Jen D."/>
            <person name="Larson L."/>
            <person name="Mehta T."/>
            <person name="Neiman D."/>
            <person name="Pearson M."/>
            <person name="Roberts A."/>
            <person name="Saif S."/>
            <person name="Shea T."/>
            <person name="Shenoy N."/>
            <person name="Sisk P."/>
            <person name="Stolte C."/>
            <person name="Sykes S."/>
            <person name="Walk T."/>
            <person name="White J."/>
            <person name="Yandava C."/>
            <person name="Haas B."/>
            <person name="Nusbaum C."/>
            <person name="Birren B."/>
        </authorList>
    </citation>
    <scope>NUCLEOTIDE SEQUENCE</scope>
    <source>
        <strain evidence="2">ATCC 64411</strain>
    </source>
</reference>
<dbReference type="Pfam" id="PF12351">
    <property type="entry name" value="Fig1"/>
    <property type="match status" value="1"/>
</dbReference>
<dbReference type="EMBL" id="GL876967">
    <property type="protein sequence ID" value="KLU84372.1"/>
    <property type="molecule type" value="Genomic_DNA"/>
</dbReference>
<accession>A0A0C4DTY6</accession>